<protein>
    <recommendedName>
        <fullName evidence="4">PepSY-associated transmembrane protein</fullName>
    </recommendedName>
</protein>
<feature type="transmembrane region" description="Helical" evidence="1">
    <location>
        <begin position="186"/>
        <end position="204"/>
    </location>
</feature>
<dbReference type="InterPro" id="IPR032307">
    <property type="entry name" value="PepSY_TM-like_2"/>
</dbReference>
<dbReference type="PANTHER" id="PTHR40115:SF1">
    <property type="entry name" value="INNER MEMBRANE PROTEIN WITH PEPSY TM HELIX"/>
    <property type="match status" value="1"/>
</dbReference>
<keyword evidence="1" id="KW-1133">Transmembrane helix</keyword>
<gene>
    <name evidence="2" type="ORF">C8D93_105107</name>
</gene>
<dbReference type="AlphaFoldDB" id="A0A318ECV6"/>
<evidence type="ECO:0000256" key="1">
    <source>
        <dbReference type="SAM" id="Phobius"/>
    </source>
</evidence>
<dbReference type="Proteomes" id="UP000248330">
    <property type="component" value="Unassembled WGS sequence"/>
</dbReference>
<reference evidence="2 3" key="1">
    <citation type="submission" date="2018-04" db="EMBL/GenBank/DDBJ databases">
        <title>Genomic Encyclopedia of Type Strains, Phase IV (KMG-IV): sequencing the most valuable type-strain genomes for metagenomic binning, comparative biology and taxonomic classification.</title>
        <authorList>
            <person name="Goeker M."/>
        </authorList>
    </citation>
    <scope>NUCLEOTIDE SEQUENCE [LARGE SCALE GENOMIC DNA]</scope>
    <source>
        <strain evidence="2 3">DSM 104150</strain>
    </source>
</reference>
<evidence type="ECO:0000313" key="2">
    <source>
        <dbReference type="EMBL" id="PXV67751.1"/>
    </source>
</evidence>
<keyword evidence="1" id="KW-0812">Transmembrane</keyword>
<dbReference type="RefSeq" id="WP_110265226.1">
    <property type="nucleotide sequence ID" value="NZ_CAWNXA010000005.1"/>
</dbReference>
<dbReference type="PANTHER" id="PTHR40115">
    <property type="entry name" value="INNER MEMBRANE PROTEIN WITH PEPSY TM HELIX"/>
    <property type="match status" value="1"/>
</dbReference>
<keyword evidence="3" id="KW-1185">Reference proteome</keyword>
<organism evidence="2 3">
    <name type="scientific">Sinimarinibacterium flocculans</name>
    <dbReference type="NCBI Taxonomy" id="985250"/>
    <lineage>
        <taxon>Bacteria</taxon>
        <taxon>Pseudomonadati</taxon>
        <taxon>Pseudomonadota</taxon>
        <taxon>Gammaproteobacteria</taxon>
        <taxon>Nevskiales</taxon>
        <taxon>Nevskiaceae</taxon>
        <taxon>Sinimarinibacterium</taxon>
    </lineage>
</organism>
<evidence type="ECO:0008006" key="4">
    <source>
        <dbReference type="Google" id="ProtNLM"/>
    </source>
</evidence>
<dbReference type="OrthoDB" id="27171at2"/>
<feature type="transmembrane region" description="Helical" evidence="1">
    <location>
        <begin position="152"/>
        <end position="174"/>
    </location>
</feature>
<comment type="caution">
    <text evidence="2">The sequence shown here is derived from an EMBL/GenBank/DDBJ whole genome shotgun (WGS) entry which is preliminary data.</text>
</comment>
<evidence type="ECO:0000313" key="3">
    <source>
        <dbReference type="Proteomes" id="UP000248330"/>
    </source>
</evidence>
<dbReference type="Pfam" id="PF16357">
    <property type="entry name" value="PepSY_TM_like_2"/>
    <property type="match status" value="1"/>
</dbReference>
<dbReference type="EMBL" id="QICN01000005">
    <property type="protein sequence ID" value="PXV67751.1"/>
    <property type="molecule type" value="Genomic_DNA"/>
</dbReference>
<proteinExistence type="predicted"/>
<sequence>MARSIRARVLRQMHQWHWISSALCLIGMILFAATGITLNHAAQIPATPVVTRLQGSLPPGLLAELQTVAAGLDAGALPAALATWLDARWSLHPGGRVAEWSEDEIYLSLPRPGADGWLSVDLLSGDVEVEVIDRGWIAYLNDLHKGRHAGVVWTWFIDLFAIACLVFCITGLILLKLHAAHRAMTWPMVTLGLVAPVVLLALFVH</sequence>
<accession>A0A318ECV6</accession>
<keyword evidence="1" id="KW-0472">Membrane</keyword>
<name>A0A318ECV6_9GAMM</name>